<gene>
    <name evidence="3" type="ORF">EL17_12180</name>
</gene>
<name>A0A074KZN8_9BACT</name>
<evidence type="ECO:0000256" key="2">
    <source>
        <dbReference type="SAM" id="SignalP"/>
    </source>
</evidence>
<dbReference type="AlphaFoldDB" id="A0A074KZN8"/>
<evidence type="ECO:0000313" key="4">
    <source>
        <dbReference type="Proteomes" id="UP000027821"/>
    </source>
</evidence>
<feature type="compositionally biased region" description="Low complexity" evidence="1">
    <location>
        <begin position="116"/>
        <end position="144"/>
    </location>
</feature>
<feature type="region of interest" description="Disordered" evidence="1">
    <location>
        <begin position="62"/>
        <end position="144"/>
    </location>
</feature>
<evidence type="ECO:0000313" key="3">
    <source>
        <dbReference type="EMBL" id="KEO73650.1"/>
    </source>
</evidence>
<feature type="chain" id="PRO_5001697188" description="Lipoprotein" evidence="2">
    <location>
        <begin position="25"/>
        <end position="144"/>
    </location>
</feature>
<comment type="caution">
    <text evidence="3">The sequence shown here is derived from an EMBL/GenBank/DDBJ whole genome shotgun (WGS) entry which is preliminary data.</text>
</comment>
<evidence type="ECO:0000256" key="1">
    <source>
        <dbReference type="SAM" id="MobiDB-lite"/>
    </source>
</evidence>
<keyword evidence="2" id="KW-0732">Signal</keyword>
<proteinExistence type="predicted"/>
<sequence length="144" mass="15379">MKKLIYIMTAILGAAFMTSCTGSATMVGGTVGYGYGYYDNVYFHGHPGLHRNNVVIVNNHTQHNTTTVGARNSRSTTKVAPNNRQKTRRASVQNNQHNTRSSNVTAPSRANTNVNRSAAPSPARTTAPSSRSGASTTRAARGGR</sequence>
<protein>
    <recommendedName>
        <fullName evidence="5">Lipoprotein</fullName>
    </recommendedName>
</protein>
<dbReference type="Proteomes" id="UP000027821">
    <property type="component" value="Unassembled WGS sequence"/>
</dbReference>
<feature type="compositionally biased region" description="Polar residues" evidence="1">
    <location>
        <begin position="69"/>
        <end position="115"/>
    </location>
</feature>
<keyword evidence="4" id="KW-1185">Reference proteome</keyword>
<dbReference type="EMBL" id="JMIH01000021">
    <property type="protein sequence ID" value="KEO73650.1"/>
    <property type="molecule type" value="Genomic_DNA"/>
</dbReference>
<evidence type="ECO:0008006" key="5">
    <source>
        <dbReference type="Google" id="ProtNLM"/>
    </source>
</evidence>
<reference evidence="3 4" key="1">
    <citation type="submission" date="2014-04" db="EMBL/GenBank/DDBJ databases">
        <title>Characterization and application of a salt tolerant electro-active bacterium.</title>
        <authorList>
            <person name="Yang L."/>
            <person name="Wei S."/>
            <person name="Tay Q.X.M."/>
        </authorList>
    </citation>
    <scope>NUCLEOTIDE SEQUENCE [LARGE SCALE GENOMIC DNA]</scope>
    <source>
        <strain evidence="3 4">LY1</strain>
    </source>
</reference>
<accession>A0A074KZN8</accession>
<organism evidence="3 4">
    <name type="scientific">Anditalea andensis</name>
    <dbReference type="NCBI Taxonomy" id="1048983"/>
    <lineage>
        <taxon>Bacteria</taxon>
        <taxon>Pseudomonadati</taxon>
        <taxon>Bacteroidota</taxon>
        <taxon>Cytophagia</taxon>
        <taxon>Cytophagales</taxon>
        <taxon>Cytophagaceae</taxon>
        <taxon>Anditalea</taxon>
    </lineage>
</organism>
<dbReference type="PROSITE" id="PS51257">
    <property type="entry name" value="PROKAR_LIPOPROTEIN"/>
    <property type="match status" value="1"/>
</dbReference>
<feature type="signal peptide" evidence="2">
    <location>
        <begin position="1"/>
        <end position="24"/>
    </location>
</feature>
<dbReference type="RefSeq" id="WP_035074588.1">
    <property type="nucleotide sequence ID" value="NZ_JMIH01000021.1"/>
</dbReference>